<protein>
    <submittedName>
        <fullName evidence="1">Uncharacterized protein</fullName>
    </submittedName>
</protein>
<evidence type="ECO:0000313" key="1">
    <source>
        <dbReference type="EMBL" id="MPM49506.1"/>
    </source>
</evidence>
<sequence length="108" mass="12004">MFRDKLNNLVVHVEIVQPGAVAQNGDSGLNIRRLNVRNQTPLKTGAQALFQTGDFLRRTVGTDDDLLIGVVQRVKSVEKLLLHGLLFCDELNVVDQQHIDIAIAFSEL</sequence>
<proteinExistence type="predicted"/>
<accession>A0A645A9C1</accession>
<comment type="caution">
    <text evidence="1">The sequence shown here is derived from an EMBL/GenBank/DDBJ whole genome shotgun (WGS) entry which is preliminary data.</text>
</comment>
<dbReference type="EMBL" id="VSSQ01012556">
    <property type="protein sequence ID" value="MPM49506.1"/>
    <property type="molecule type" value="Genomic_DNA"/>
</dbReference>
<name>A0A645A9C1_9ZZZZ</name>
<organism evidence="1">
    <name type="scientific">bioreactor metagenome</name>
    <dbReference type="NCBI Taxonomy" id="1076179"/>
    <lineage>
        <taxon>unclassified sequences</taxon>
        <taxon>metagenomes</taxon>
        <taxon>ecological metagenomes</taxon>
    </lineage>
</organism>
<dbReference type="AlphaFoldDB" id="A0A645A9C1"/>
<reference evidence="1" key="1">
    <citation type="submission" date="2019-08" db="EMBL/GenBank/DDBJ databases">
        <authorList>
            <person name="Kucharzyk K."/>
            <person name="Murdoch R.W."/>
            <person name="Higgins S."/>
            <person name="Loffler F."/>
        </authorList>
    </citation>
    <scope>NUCLEOTIDE SEQUENCE</scope>
</reference>
<gene>
    <name evidence="1" type="ORF">SDC9_96236</name>
</gene>